<dbReference type="FunFam" id="2.40.50.1070:FF:000003">
    <property type="entry name" value="23S rRNA (Uracil-5-)-methyltransferase RumA"/>
    <property type="match status" value="1"/>
</dbReference>
<proteinExistence type="inferred from homology"/>
<evidence type="ECO:0000256" key="4">
    <source>
        <dbReference type="PROSITE-ProRule" id="PRU01024"/>
    </source>
</evidence>
<sequence>MNPEHTIEIGQRFPLTIKRLGINGEGIGYYKRTIVFVKGALPEEEVVAEVTEIMPRFATATIKKIRKPSKNRVTPPCEVYEACGGCQLQHLSYNKQLDFKRDMVLQSLEKFKPVGFEEFDIRPTIGMDDPWRYRNKAQFQVRKNEDDKVIAGLYGEGSHKLVNIDNCLVQRPETTKTVNIVKQLLSDLDIPIYDEVKHSGIIKTIVARVGIETGEVQLVLVTNSKKLPKKKQFLEQVKLQLPEIVSIMQNVNQEKTSLVMGEETIHLAGKESLTEKLDTLEFDLSARAFFQLNPIQTNVLYDEARKALDLQKDETLVDAYCGVGTIGLSLAKDAKEVRGMDTIPEAIADAKENAIKMGFDHVRYEVGKAESLLPLWLKRGFKPDALVVDPPRTGLDPELIKAIVKAKPKKMVYISCNPSTLGRDLEKLSRSYKVDYLQSVDMFPQTARCEVVVKLTAK</sequence>
<dbReference type="NCBIfam" id="TIGR00479">
    <property type="entry name" value="rumA"/>
    <property type="match status" value="1"/>
</dbReference>
<accession>A0A0R2I666</accession>
<evidence type="ECO:0000313" key="8">
    <source>
        <dbReference type="Proteomes" id="UP000051658"/>
    </source>
</evidence>
<keyword evidence="8" id="KW-1185">Reference proteome</keyword>
<protein>
    <submittedName>
        <fullName evidence="7">RNA methyltransferase</fullName>
    </submittedName>
</protein>
<dbReference type="eggNOG" id="COG2265">
    <property type="taxonomic scope" value="Bacteria"/>
</dbReference>
<feature type="active site" description="Nucleophile" evidence="4">
    <location>
        <position position="416"/>
    </location>
</feature>
<keyword evidence="2 4" id="KW-0808">Transferase</keyword>
<feature type="active site" evidence="5">
    <location>
        <position position="416"/>
    </location>
</feature>
<dbReference type="FunFam" id="3.40.50.150:FF:000009">
    <property type="entry name" value="23S rRNA (Uracil(1939)-C(5))-methyltransferase RlmD"/>
    <property type="match status" value="1"/>
</dbReference>
<dbReference type="GO" id="GO:0070041">
    <property type="term" value="F:rRNA (uridine-C5-)-methyltransferase activity"/>
    <property type="evidence" value="ECO:0007669"/>
    <property type="project" value="TreeGrafter"/>
</dbReference>
<dbReference type="InterPro" id="IPR002792">
    <property type="entry name" value="TRAM_dom"/>
</dbReference>
<dbReference type="CDD" id="cd02440">
    <property type="entry name" value="AdoMet_MTases"/>
    <property type="match status" value="1"/>
</dbReference>
<dbReference type="Pfam" id="PF01938">
    <property type="entry name" value="TRAM"/>
    <property type="match status" value="1"/>
</dbReference>
<feature type="binding site" evidence="4">
    <location>
        <position position="389"/>
    </location>
    <ligand>
        <name>S-adenosyl-L-methionine</name>
        <dbReference type="ChEBI" id="CHEBI:59789"/>
    </ligand>
</feature>
<dbReference type="Pfam" id="PF05958">
    <property type="entry name" value="tRNA_U5-meth_tr"/>
    <property type="match status" value="1"/>
</dbReference>
<dbReference type="GeneID" id="89588435"/>
<evidence type="ECO:0000256" key="3">
    <source>
        <dbReference type="ARBA" id="ARBA00022691"/>
    </source>
</evidence>
<evidence type="ECO:0000259" key="6">
    <source>
        <dbReference type="PROSITE" id="PS50926"/>
    </source>
</evidence>
<dbReference type="InterPro" id="IPR030390">
    <property type="entry name" value="MeTrfase_TrmA_AS"/>
</dbReference>
<dbReference type="InterPro" id="IPR029063">
    <property type="entry name" value="SAM-dependent_MTases_sf"/>
</dbReference>
<dbReference type="PANTHER" id="PTHR11061">
    <property type="entry name" value="RNA M5U METHYLTRANSFERASE"/>
    <property type="match status" value="1"/>
</dbReference>
<dbReference type="PANTHER" id="PTHR11061:SF45">
    <property type="match status" value="1"/>
</dbReference>
<dbReference type="EMBL" id="JQBS01000007">
    <property type="protein sequence ID" value="KRN57463.1"/>
    <property type="molecule type" value="Genomic_DNA"/>
</dbReference>
<dbReference type="PROSITE" id="PS50926">
    <property type="entry name" value="TRAM"/>
    <property type="match status" value="1"/>
</dbReference>
<keyword evidence="3 4" id="KW-0949">S-adenosyl-L-methionine</keyword>
<dbReference type="Gene3D" id="2.40.50.140">
    <property type="entry name" value="Nucleic acid-binding proteins"/>
    <property type="match status" value="1"/>
</dbReference>
<feature type="binding site" evidence="4">
    <location>
        <position position="320"/>
    </location>
    <ligand>
        <name>S-adenosyl-L-methionine</name>
        <dbReference type="ChEBI" id="CHEBI:59789"/>
    </ligand>
</feature>
<evidence type="ECO:0000313" key="7">
    <source>
        <dbReference type="EMBL" id="KRN57463.1"/>
    </source>
</evidence>
<dbReference type="InterPro" id="IPR012340">
    <property type="entry name" value="NA-bd_OB-fold"/>
</dbReference>
<dbReference type="InterPro" id="IPR010280">
    <property type="entry name" value="U5_MeTrfase_fam"/>
</dbReference>
<dbReference type="SUPFAM" id="SSF50249">
    <property type="entry name" value="Nucleic acid-binding proteins"/>
    <property type="match status" value="1"/>
</dbReference>
<dbReference type="GO" id="GO:0070475">
    <property type="term" value="P:rRNA base methylation"/>
    <property type="evidence" value="ECO:0007669"/>
    <property type="project" value="TreeGrafter"/>
</dbReference>
<evidence type="ECO:0000256" key="1">
    <source>
        <dbReference type="ARBA" id="ARBA00022603"/>
    </source>
</evidence>
<dbReference type="AlphaFoldDB" id="A0A0R2I666"/>
<comment type="similarity">
    <text evidence="4">Belongs to the class I-like SAM-binding methyltransferase superfamily. RNA M5U methyltransferase family.</text>
</comment>
<dbReference type="PATRIC" id="fig|1449336.4.peg.454"/>
<evidence type="ECO:0000256" key="5">
    <source>
        <dbReference type="PROSITE-ProRule" id="PRU10015"/>
    </source>
</evidence>
<dbReference type="Proteomes" id="UP000051658">
    <property type="component" value="Unassembled WGS sequence"/>
</dbReference>
<dbReference type="FunFam" id="2.40.50.140:FF:000097">
    <property type="entry name" value="23S rRNA (uracil(1939)-C(5))-methyltransferase RlmD"/>
    <property type="match status" value="1"/>
</dbReference>
<dbReference type="SUPFAM" id="SSF53335">
    <property type="entry name" value="S-adenosyl-L-methionine-dependent methyltransferases"/>
    <property type="match status" value="1"/>
</dbReference>
<dbReference type="PROSITE" id="PS51687">
    <property type="entry name" value="SAM_MT_RNA_M5U"/>
    <property type="match status" value="1"/>
</dbReference>
<dbReference type="Gene3D" id="2.40.50.1070">
    <property type="match status" value="1"/>
</dbReference>
<organism evidence="7 8">
    <name type="scientific">Carnobacterium divergens DSM 20623</name>
    <dbReference type="NCBI Taxonomy" id="1449336"/>
    <lineage>
        <taxon>Bacteria</taxon>
        <taxon>Bacillati</taxon>
        <taxon>Bacillota</taxon>
        <taxon>Bacilli</taxon>
        <taxon>Lactobacillales</taxon>
        <taxon>Carnobacteriaceae</taxon>
        <taxon>Carnobacterium</taxon>
    </lineage>
</organism>
<comment type="caution">
    <text evidence="7">The sequence shown here is derived from an EMBL/GenBank/DDBJ whole genome shotgun (WGS) entry which is preliminary data.</text>
</comment>
<feature type="binding site" evidence="4">
    <location>
        <position position="291"/>
    </location>
    <ligand>
        <name>S-adenosyl-L-methionine</name>
        <dbReference type="ChEBI" id="CHEBI:59789"/>
    </ligand>
</feature>
<keyword evidence="1 4" id="KW-0489">Methyltransferase</keyword>
<name>A0A0R2I666_CARDV</name>
<dbReference type="RefSeq" id="WP_034570736.1">
    <property type="nucleotide sequence ID" value="NZ_JQBS01000007.1"/>
</dbReference>
<reference evidence="7 8" key="1">
    <citation type="journal article" date="2015" name="Genome Announc.">
        <title>Expanding the biotechnology potential of lactobacilli through comparative genomics of 213 strains and associated genera.</title>
        <authorList>
            <person name="Sun Z."/>
            <person name="Harris H.M."/>
            <person name="McCann A."/>
            <person name="Guo C."/>
            <person name="Argimon S."/>
            <person name="Zhang W."/>
            <person name="Yang X."/>
            <person name="Jeffery I.B."/>
            <person name="Cooney J.C."/>
            <person name="Kagawa T.F."/>
            <person name="Liu W."/>
            <person name="Song Y."/>
            <person name="Salvetti E."/>
            <person name="Wrobel A."/>
            <person name="Rasinkangas P."/>
            <person name="Parkhill J."/>
            <person name="Rea M.C."/>
            <person name="O'Sullivan O."/>
            <person name="Ritari J."/>
            <person name="Douillard F.P."/>
            <person name="Paul Ross R."/>
            <person name="Yang R."/>
            <person name="Briner A.E."/>
            <person name="Felis G.E."/>
            <person name="de Vos W.M."/>
            <person name="Barrangou R."/>
            <person name="Klaenhammer T.R."/>
            <person name="Caufield P.W."/>
            <person name="Cui Y."/>
            <person name="Zhang H."/>
            <person name="O'Toole P.W."/>
        </authorList>
    </citation>
    <scope>NUCLEOTIDE SEQUENCE [LARGE SCALE GENOMIC DNA]</scope>
    <source>
        <strain evidence="7 8">DSM 20623</strain>
    </source>
</reference>
<feature type="binding site" evidence="4">
    <location>
        <position position="341"/>
    </location>
    <ligand>
        <name>S-adenosyl-L-methionine</name>
        <dbReference type="ChEBI" id="CHEBI:59789"/>
    </ligand>
</feature>
<dbReference type="Gene3D" id="3.40.50.150">
    <property type="entry name" value="Vaccinia Virus protein VP39"/>
    <property type="match status" value="1"/>
</dbReference>
<evidence type="ECO:0000256" key="2">
    <source>
        <dbReference type="ARBA" id="ARBA00022679"/>
    </source>
</evidence>
<gene>
    <name evidence="7" type="ORF">IV74_GL000447</name>
</gene>
<feature type="domain" description="TRAM" evidence="6">
    <location>
        <begin position="6"/>
        <end position="64"/>
    </location>
</feature>
<dbReference type="PROSITE" id="PS01230">
    <property type="entry name" value="TRMA_1"/>
    <property type="match status" value="1"/>
</dbReference>